<accession>A0A369TAS2</accession>
<comment type="similarity">
    <text evidence="2">Belongs to the AzlC family.</text>
</comment>
<dbReference type="AlphaFoldDB" id="A0A369TAS2"/>
<keyword evidence="5 8" id="KW-0812">Transmembrane</keyword>
<feature type="transmembrane region" description="Helical" evidence="8">
    <location>
        <begin position="144"/>
        <end position="168"/>
    </location>
</feature>
<keyword evidence="10" id="KW-1185">Reference proteome</keyword>
<dbReference type="PANTHER" id="PTHR34979">
    <property type="entry name" value="INNER MEMBRANE PROTEIN YGAZ"/>
    <property type="match status" value="1"/>
</dbReference>
<evidence type="ECO:0000256" key="5">
    <source>
        <dbReference type="ARBA" id="ARBA00022692"/>
    </source>
</evidence>
<comment type="caution">
    <text evidence="9">The sequence shown here is derived from an EMBL/GenBank/DDBJ whole genome shotgun (WGS) entry which is preliminary data.</text>
</comment>
<evidence type="ECO:0000256" key="4">
    <source>
        <dbReference type="ARBA" id="ARBA00022475"/>
    </source>
</evidence>
<dbReference type="InterPro" id="IPR011606">
    <property type="entry name" value="Brnchd-chn_aa_trnsp_permease"/>
</dbReference>
<gene>
    <name evidence="9" type="ORF">DRB17_12275</name>
</gene>
<evidence type="ECO:0000256" key="3">
    <source>
        <dbReference type="ARBA" id="ARBA00022448"/>
    </source>
</evidence>
<reference evidence="9 10" key="1">
    <citation type="submission" date="2018-07" db="EMBL/GenBank/DDBJ databases">
        <title>Venubactetium sediminum gen. nov., sp. nov., isolated from a marine solar saltern.</title>
        <authorList>
            <person name="Wang S."/>
        </authorList>
    </citation>
    <scope>NUCLEOTIDE SEQUENCE [LARGE SCALE GENOMIC DNA]</scope>
    <source>
        <strain evidence="9 10">WD2A32</strain>
    </source>
</reference>
<sequence>MNRASSNTTISGNRRQRPVFKGIREAVGVPAIVMCASFVGFGALVRHAGLSVWHGMLSTATGWGLPGQIALVEMYAAGASLFAISLAVAMAQARLLPMTITLMPVLNTGKTPRWQPFAAAHLVAVTGWAVAMRECPDMPGESRMPYYFAFAGTLWVLTIVATAAGYALAGAVPAMVNLGLVFLNPLYFMLLFVGDVRRRARALSLGFGAVCGPLMHLASPDWGLLATGLIAGTAVYVADRQLGARRRA</sequence>
<feature type="transmembrane region" description="Helical" evidence="8">
    <location>
        <begin position="69"/>
        <end position="93"/>
    </location>
</feature>
<dbReference type="EMBL" id="QPMH01000011">
    <property type="protein sequence ID" value="RDD61475.1"/>
    <property type="molecule type" value="Genomic_DNA"/>
</dbReference>
<dbReference type="Pfam" id="PF03591">
    <property type="entry name" value="AzlC"/>
    <property type="match status" value="1"/>
</dbReference>
<dbReference type="GO" id="GO:1903785">
    <property type="term" value="P:L-valine transmembrane transport"/>
    <property type="evidence" value="ECO:0007669"/>
    <property type="project" value="TreeGrafter"/>
</dbReference>
<keyword evidence="3" id="KW-0813">Transport</keyword>
<proteinExistence type="inferred from homology"/>
<dbReference type="PANTHER" id="PTHR34979:SF1">
    <property type="entry name" value="INNER MEMBRANE PROTEIN YGAZ"/>
    <property type="match status" value="1"/>
</dbReference>
<organism evidence="9 10">
    <name type="scientific">Ferruginivarius sediminum</name>
    <dbReference type="NCBI Taxonomy" id="2661937"/>
    <lineage>
        <taxon>Bacteria</taxon>
        <taxon>Pseudomonadati</taxon>
        <taxon>Pseudomonadota</taxon>
        <taxon>Alphaproteobacteria</taxon>
        <taxon>Rhodospirillales</taxon>
        <taxon>Rhodospirillaceae</taxon>
        <taxon>Ferruginivarius</taxon>
    </lineage>
</organism>
<evidence type="ECO:0000256" key="8">
    <source>
        <dbReference type="SAM" id="Phobius"/>
    </source>
</evidence>
<protein>
    <submittedName>
        <fullName evidence="9">Branched-chain amino acid ABC transporter permease</fullName>
    </submittedName>
</protein>
<keyword evidence="6 8" id="KW-1133">Transmembrane helix</keyword>
<feature type="transmembrane region" description="Helical" evidence="8">
    <location>
        <begin position="174"/>
        <end position="193"/>
    </location>
</feature>
<name>A0A369TAS2_9PROT</name>
<evidence type="ECO:0000256" key="1">
    <source>
        <dbReference type="ARBA" id="ARBA00004651"/>
    </source>
</evidence>
<evidence type="ECO:0000256" key="7">
    <source>
        <dbReference type="ARBA" id="ARBA00023136"/>
    </source>
</evidence>
<dbReference type="GO" id="GO:0005886">
    <property type="term" value="C:plasma membrane"/>
    <property type="evidence" value="ECO:0007669"/>
    <property type="project" value="UniProtKB-SubCell"/>
</dbReference>
<feature type="transmembrane region" description="Helical" evidence="8">
    <location>
        <begin position="27"/>
        <end position="48"/>
    </location>
</feature>
<evidence type="ECO:0000256" key="2">
    <source>
        <dbReference type="ARBA" id="ARBA00010735"/>
    </source>
</evidence>
<evidence type="ECO:0000313" key="9">
    <source>
        <dbReference type="EMBL" id="RDD61475.1"/>
    </source>
</evidence>
<keyword evidence="4" id="KW-1003">Cell membrane</keyword>
<keyword evidence="7 8" id="KW-0472">Membrane</keyword>
<dbReference type="Proteomes" id="UP000253941">
    <property type="component" value="Unassembled WGS sequence"/>
</dbReference>
<dbReference type="RefSeq" id="WP_114582507.1">
    <property type="nucleotide sequence ID" value="NZ_QPMH01000011.1"/>
</dbReference>
<evidence type="ECO:0000313" key="10">
    <source>
        <dbReference type="Proteomes" id="UP000253941"/>
    </source>
</evidence>
<evidence type="ECO:0000256" key="6">
    <source>
        <dbReference type="ARBA" id="ARBA00022989"/>
    </source>
</evidence>
<comment type="subcellular location">
    <subcellularLocation>
        <location evidence="1">Cell membrane</location>
        <topology evidence="1">Multi-pass membrane protein</topology>
    </subcellularLocation>
</comment>